<proteinExistence type="predicted"/>
<organism evidence="1 2">
    <name type="scientific">Pseudoxanthomonas winnipegensis</name>
    <dbReference type="NCBI Taxonomy" id="2480810"/>
    <lineage>
        <taxon>Bacteria</taxon>
        <taxon>Pseudomonadati</taxon>
        <taxon>Pseudomonadota</taxon>
        <taxon>Gammaproteobacteria</taxon>
        <taxon>Lysobacterales</taxon>
        <taxon>Lysobacteraceae</taxon>
        <taxon>Pseudoxanthomonas</taxon>
    </lineage>
</organism>
<dbReference type="EMBL" id="SHMG01000015">
    <property type="protein sequence ID" value="TAA36534.1"/>
    <property type="molecule type" value="Genomic_DNA"/>
</dbReference>
<name>A0A4Q8LWE9_9GAMM</name>
<dbReference type="AlphaFoldDB" id="A0A4Q8LWE9"/>
<dbReference type="Proteomes" id="UP000294164">
    <property type="component" value="Unassembled WGS sequence"/>
</dbReference>
<reference evidence="1 2" key="1">
    <citation type="submission" date="2019-02" db="EMBL/GenBank/DDBJ databases">
        <title>WGS of Pseudoxanthomonas species novum from clinical isolates.</title>
        <authorList>
            <person name="Bernier A.-M."/>
            <person name="Bernard K."/>
            <person name="Vachon A."/>
        </authorList>
    </citation>
    <scope>NUCLEOTIDE SEQUENCE [LARGE SCALE GENOMIC DNA]</scope>
    <source>
        <strain evidence="1 2">NML130969</strain>
    </source>
</reference>
<sequence length="99" mass="9447">MVCVAATGTSTGRDTVIGVGAGVVRWVGAGRTGVGLGGGATVASTGLWINSKSGFVSCTVRASGGSVAGISSSMKASACTSIAAAMPLMRATLTRPSGP</sequence>
<gene>
    <name evidence="1" type="ORF">EA655_18985</name>
</gene>
<accession>A0A4Q8LWE9</accession>
<comment type="caution">
    <text evidence="1">The sequence shown here is derived from an EMBL/GenBank/DDBJ whole genome shotgun (WGS) entry which is preliminary data.</text>
</comment>
<evidence type="ECO:0000313" key="1">
    <source>
        <dbReference type="EMBL" id="TAA36534.1"/>
    </source>
</evidence>
<protein>
    <submittedName>
        <fullName evidence="1">Uncharacterized protein</fullName>
    </submittedName>
</protein>
<evidence type="ECO:0000313" key="2">
    <source>
        <dbReference type="Proteomes" id="UP000294164"/>
    </source>
</evidence>